<keyword evidence="3" id="KW-1185">Reference proteome</keyword>
<dbReference type="AlphaFoldDB" id="A0A6L8VJY2"/>
<evidence type="ECO:0000313" key="3">
    <source>
        <dbReference type="Proteomes" id="UP000477083"/>
    </source>
</evidence>
<organism evidence="2 3">
    <name type="scientific">Frigidibacter albus</name>
    <dbReference type="NCBI Taxonomy" id="1465486"/>
    <lineage>
        <taxon>Bacteria</taxon>
        <taxon>Pseudomonadati</taxon>
        <taxon>Pseudomonadota</taxon>
        <taxon>Alphaproteobacteria</taxon>
        <taxon>Rhodobacterales</taxon>
        <taxon>Paracoccaceae</taxon>
        <taxon>Frigidibacter</taxon>
    </lineage>
</organism>
<proteinExistence type="predicted"/>
<feature type="compositionally biased region" description="Gly residues" evidence="1">
    <location>
        <begin position="47"/>
        <end position="56"/>
    </location>
</feature>
<feature type="compositionally biased region" description="Low complexity" evidence="1">
    <location>
        <begin position="37"/>
        <end position="46"/>
    </location>
</feature>
<accession>A0A6L8VJY2</accession>
<comment type="caution">
    <text evidence="2">The sequence shown here is derived from an EMBL/GenBank/DDBJ whole genome shotgun (WGS) entry which is preliminary data.</text>
</comment>
<feature type="compositionally biased region" description="Basic and acidic residues" evidence="1">
    <location>
        <begin position="1"/>
        <end position="11"/>
    </location>
</feature>
<protein>
    <submittedName>
        <fullName evidence="2">Uncharacterized protein</fullName>
    </submittedName>
</protein>
<dbReference type="Proteomes" id="UP000477083">
    <property type="component" value="Unassembled WGS sequence"/>
</dbReference>
<feature type="region of interest" description="Disordered" evidence="1">
    <location>
        <begin position="1"/>
        <end position="56"/>
    </location>
</feature>
<evidence type="ECO:0000256" key="1">
    <source>
        <dbReference type="SAM" id="MobiDB-lite"/>
    </source>
</evidence>
<gene>
    <name evidence="2" type="ORF">GS660_12560</name>
</gene>
<sequence>MSRPEPPKPDSPHPGGMQTPDYERLDQPGKTPKPDAGPEGDVDVPGPGDGPRGPKG</sequence>
<evidence type="ECO:0000313" key="2">
    <source>
        <dbReference type="EMBL" id="MZQ89922.1"/>
    </source>
</evidence>
<reference evidence="2 3" key="1">
    <citation type="submission" date="2020-01" db="EMBL/GenBank/DDBJ databases">
        <title>Frigidibacter albus SP32T (=CGMCC 1.13995T).</title>
        <authorList>
            <person name="Liao X."/>
        </authorList>
    </citation>
    <scope>NUCLEOTIDE SEQUENCE [LARGE SCALE GENOMIC DNA]</scope>
    <source>
        <strain evidence="2 3">SP32</strain>
    </source>
</reference>
<dbReference type="RefSeq" id="WP_161346987.1">
    <property type="nucleotide sequence ID" value="NZ_BMGW01000007.1"/>
</dbReference>
<name>A0A6L8VJY2_9RHOB</name>
<dbReference type="EMBL" id="WWNR01000007">
    <property type="protein sequence ID" value="MZQ89922.1"/>
    <property type="molecule type" value="Genomic_DNA"/>
</dbReference>